<dbReference type="PANTHER" id="PTHR33545">
    <property type="entry name" value="UPF0750 MEMBRANE PROTEIN YITT-RELATED"/>
    <property type="match status" value="1"/>
</dbReference>
<dbReference type="InterPro" id="IPR003740">
    <property type="entry name" value="YitT"/>
</dbReference>
<evidence type="ECO:0000256" key="7">
    <source>
        <dbReference type="SAM" id="Phobius"/>
    </source>
</evidence>
<keyword evidence="4 7" id="KW-1133">Transmembrane helix</keyword>
<dbReference type="CDD" id="cd16380">
    <property type="entry name" value="YitT_C"/>
    <property type="match status" value="1"/>
</dbReference>
<comment type="subcellular location">
    <subcellularLocation>
        <location evidence="1">Cell membrane</location>
        <topology evidence="1">Multi-pass membrane protein</topology>
    </subcellularLocation>
</comment>
<evidence type="ECO:0000256" key="3">
    <source>
        <dbReference type="ARBA" id="ARBA00022692"/>
    </source>
</evidence>
<dbReference type="Proteomes" id="UP000244016">
    <property type="component" value="Unassembled WGS sequence"/>
</dbReference>
<feature type="domain" description="DUF2179" evidence="8">
    <location>
        <begin position="260"/>
        <end position="314"/>
    </location>
</feature>
<dbReference type="InterPro" id="IPR019264">
    <property type="entry name" value="DUF2179"/>
</dbReference>
<evidence type="ECO:0000256" key="1">
    <source>
        <dbReference type="ARBA" id="ARBA00004651"/>
    </source>
</evidence>
<feature type="transmembrane region" description="Helical" evidence="7">
    <location>
        <begin position="100"/>
        <end position="118"/>
    </location>
</feature>
<proteinExistence type="predicted"/>
<dbReference type="Gene3D" id="3.30.70.120">
    <property type="match status" value="1"/>
</dbReference>
<comment type="caution">
    <text evidence="9">The sequence shown here is derived from an EMBL/GenBank/DDBJ whole genome shotgun (WGS) entry which is preliminary data.</text>
</comment>
<keyword evidence="5 7" id="KW-0472">Membrane</keyword>
<accession>A0A2T5G5K9</accession>
<organism evidence="9 10">
    <name type="scientific">Brockia lithotrophica</name>
    <dbReference type="NCBI Taxonomy" id="933949"/>
    <lineage>
        <taxon>Bacteria</taxon>
        <taxon>Bacillati</taxon>
        <taxon>Bacillota</taxon>
        <taxon>Bacilli</taxon>
        <taxon>Bacillales</taxon>
        <taxon>Bacillales Family X. Incertae Sedis</taxon>
        <taxon>Brockia</taxon>
    </lineage>
</organism>
<evidence type="ECO:0000313" key="10">
    <source>
        <dbReference type="Proteomes" id="UP000244016"/>
    </source>
</evidence>
<evidence type="ECO:0000256" key="4">
    <source>
        <dbReference type="ARBA" id="ARBA00022989"/>
    </source>
</evidence>
<keyword evidence="2" id="KW-1003">Cell membrane</keyword>
<feature type="transmembrane region" description="Helical" evidence="7">
    <location>
        <begin position="52"/>
        <end position="71"/>
    </location>
</feature>
<dbReference type="InterPro" id="IPR015867">
    <property type="entry name" value="N-reg_PII/ATP_PRibTrfase_C"/>
</dbReference>
<feature type="transmembrane region" description="Helical" evidence="7">
    <location>
        <begin position="125"/>
        <end position="143"/>
    </location>
</feature>
<dbReference type="Pfam" id="PF10035">
    <property type="entry name" value="DUF2179"/>
    <property type="match status" value="1"/>
</dbReference>
<dbReference type="GO" id="GO:0005886">
    <property type="term" value="C:plasma membrane"/>
    <property type="evidence" value="ECO:0007669"/>
    <property type="project" value="UniProtKB-SubCell"/>
</dbReference>
<evidence type="ECO:0000256" key="6">
    <source>
        <dbReference type="SAM" id="MobiDB-lite"/>
    </source>
</evidence>
<name>A0A2T5G5K9_9BACL</name>
<feature type="transmembrane region" description="Helical" evidence="7">
    <location>
        <begin position="191"/>
        <end position="210"/>
    </location>
</feature>
<feature type="region of interest" description="Disordered" evidence="6">
    <location>
        <begin position="1"/>
        <end position="38"/>
    </location>
</feature>
<evidence type="ECO:0000313" key="9">
    <source>
        <dbReference type="EMBL" id="PTQ51467.1"/>
    </source>
</evidence>
<protein>
    <submittedName>
        <fullName evidence="9">Membrane protein</fullName>
    </submittedName>
</protein>
<dbReference type="EMBL" id="PEBW01000005">
    <property type="protein sequence ID" value="PTQ51467.1"/>
    <property type="molecule type" value="Genomic_DNA"/>
</dbReference>
<dbReference type="InterPro" id="IPR051461">
    <property type="entry name" value="UPF0750_membrane"/>
</dbReference>
<gene>
    <name evidence="9" type="ORF">BLITH_1544</name>
</gene>
<evidence type="ECO:0000256" key="2">
    <source>
        <dbReference type="ARBA" id="ARBA00022475"/>
    </source>
</evidence>
<feature type="transmembrane region" description="Helical" evidence="7">
    <location>
        <begin position="149"/>
        <end position="170"/>
    </location>
</feature>
<evidence type="ECO:0000259" key="8">
    <source>
        <dbReference type="Pfam" id="PF10035"/>
    </source>
</evidence>
<dbReference type="PANTHER" id="PTHR33545:SF5">
    <property type="entry name" value="UPF0750 MEMBRANE PROTEIN YITT"/>
    <property type="match status" value="1"/>
</dbReference>
<dbReference type="Pfam" id="PF02588">
    <property type="entry name" value="YitT_membrane"/>
    <property type="match status" value="1"/>
</dbReference>
<feature type="region of interest" description="Disordered" evidence="6">
    <location>
        <begin position="340"/>
        <end position="371"/>
    </location>
</feature>
<sequence length="371" mass="40402">MTSDRTLPPRTEDLATRDFPSAEKVSAHAGTEEDELPASEPSGLRKVVFHDVLPGIIVVLASLLMAFSYNAFLIPHKILSGGVAGVAMILSLFTPVSAGTYLFLLNVPLFVFGYFTLGRRFIRESALSVATLAVAMNFIPVRPLSNDPVISSVFGGALVGLGMGVIYRMAGSSGGIDIVAFYLARRRDFPMGTLLFSFNAAVVALAGVLLSPERALYTMLGMYVSSRVVDGVFTRHLKLTLFIVTQKGEAVRRALLELNRGVTILEGIGAYSGKKRSVLMTVVTRYELPLLKRKLLRIDPYAFVDAVQSVDVVGGFQHREPLEEEEPIYLLLSPPEEERSAAKSLVRTSNGTTRRLFVKKKGVSPPPPQKT</sequence>
<keyword evidence="3 7" id="KW-0812">Transmembrane</keyword>
<reference evidence="9 10" key="1">
    <citation type="submission" date="2017-08" db="EMBL/GenBank/DDBJ databases">
        <title>Burning lignite coal seam in the remote Altai Mountains harbors a hydrogen-driven thermophilic microbial community.</title>
        <authorList>
            <person name="Kadnikov V.V."/>
            <person name="Mardanov A.V."/>
            <person name="Ivasenko D."/>
            <person name="Beletsky A.V."/>
            <person name="Karnachuk O.V."/>
            <person name="Ravin N.V."/>
        </authorList>
    </citation>
    <scope>NUCLEOTIDE SEQUENCE [LARGE SCALE GENOMIC DNA]</scope>
    <source>
        <strain evidence="9">AL31</strain>
    </source>
</reference>
<dbReference type="AlphaFoldDB" id="A0A2T5G5K9"/>
<evidence type="ECO:0000256" key="5">
    <source>
        <dbReference type="ARBA" id="ARBA00023136"/>
    </source>
</evidence>